<dbReference type="Proteomes" id="UP000470520">
    <property type="component" value="Unassembled WGS sequence"/>
</dbReference>
<dbReference type="PANTHER" id="PTHR37809:SF1">
    <property type="entry name" value="RIBOSOMAL PROTEIN S12 METHYLTHIOTRANSFERASE ACCESSORY FACTOR YCAO"/>
    <property type="match status" value="1"/>
</dbReference>
<evidence type="ECO:0000259" key="1">
    <source>
        <dbReference type="PROSITE" id="PS51664"/>
    </source>
</evidence>
<sequence length="490" mass="51934">MSPSSHAVAEAYRAAVAPGCGIPFDMGPADRLGRPAISVEHTDSTLRTPLRRNGCGYGADEDAALLGALGELAEGVLLTRHLTTAARVHGSYRELVAERGADRVADPVSLVLEAGSGYRPDQPLTWVAAERIRTGEEVLVPLEFALCDGRTADPPPGTGWLITPLTNGLGAGDTRARALAHGLLELLQRDGNATAHRAMDRGVVIDTDAVRDPVSRAVLADLDAAGVRVVVKLADDQFRMAGLHVVGVDSDPDASPLLLTACGEAAHPDRETALRKALLEYTNSRARKVFSHGPLELAERLAPAGYLDRELSVPVAPQEPRALAAMTAWTRLPAPALAALLAPTVFAERSSVPFSTLPTVSPGSLNDPEALLAELLDRLAEFDVLAVMAHGDGVHAVKVLVPGLEVETMSYHRIGGRGVRRLLERGLGLAGPGSPPHRGALPVLLTERETELLGGAAWFDTALADRMVGDLYPLYREPDRHAVVRVSEGR</sequence>
<dbReference type="Gene3D" id="3.30.160.660">
    <property type="match status" value="1"/>
</dbReference>
<evidence type="ECO:0000313" key="3">
    <source>
        <dbReference type="Proteomes" id="UP000470520"/>
    </source>
</evidence>
<comment type="caution">
    <text evidence="2">The sequence shown here is derived from an EMBL/GenBank/DDBJ whole genome shotgun (WGS) entry which is preliminary data.</text>
</comment>
<evidence type="ECO:0000313" key="2">
    <source>
        <dbReference type="EMBL" id="NEB91739.1"/>
    </source>
</evidence>
<dbReference type="EMBL" id="JAAGMR010000109">
    <property type="protein sequence ID" value="NEB91739.1"/>
    <property type="molecule type" value="Genomic_DNA"/>
</dbReference>
<feature type="domain" description="YcaO" evidence="1">
    <location>
        <begin position="56"/>
        <end position="442"/>
    </location>
</feature>
<proteinExistence type="predicted"/>
<dbReference type="InterPro" id="IPR003776">
    <property type="entry name" value="YcaO-like_dom"/>
</dbReference>
<name>A0A7K3QPB5_9ACTN</name>
<dbReference type="PANTHER" id="PTHR37809">
    <property type="entry name" value="RIBOSOMAL PROTEIN S12 METHYLTHIOTRANSFERASE ACCESSORY FACTOR YCAO"/>
    <property type="match status" value="1"/>
</dbReference>
<organism evidence="2 3">
    <name type="scientific">Streptomyces bauhiniae</name>
    <dbReference type="NCBI Taxonomy" id="2340725"/>
    <lineage>
        <taxon>Bacteria</taxon>
        <taxon>Bacillati</taxon>
        <taxon>Actinomycetota</taxon>
        <taxon>Actinomycetes</taxon>
        <taxon>Kitasatosporales</taxon>
        <taxon>Streptomycetaceae</taxon>
        <taxon>Streptomyces</taxon>
    </lineage>
</organism>
<dbReference type="Pfam" id="PF02624">
    <property type="entry name" value="YcaO"/>
    <property type="match status" value="1"/>
</dbReference>
<dbReference type="RefSeq" id="WP_164187604.1">
    <property type="nucleotide sequence ID" value="NZ_JAAGMR010000109.1"/>
</dbReference>
<protein>
    <submittedName>
        <fullName evidence="2">YcaO-like family protein</fullName>
    </submittedName>
</protein>
<dbReference type="PROSITE" id="PS51664">
    <property type="entry name" value="YCAO"/>
    <property type="match status" value="1"/>
</dbReference>
<accession>A0A7K3QPB5</accession>
<reference evidence="2 3" key="1">
    <citation type="submission" date="2020-01" db="EMBL/GenBank/DDBJ databases">
        <title>Insect and environment-associated Actinomycetes.</title>
        <authorList>
            <person name="Currrie C."/>
            <person name="Chevrette M."/>
            <person name="Carlson C."/>
            <person name="Stubbendieck R."/>
            <person name="Wendt-Pienkowski E."/>
        </authorList>
    </citation>
    <scope>NUCLEOTIDE SEQUENCE [LARGE SCALE GENOMIC DNA]</scope>
    <source>
        <strain evidence="2 3">SID7754</strain>
    </source>
</reference>
<dbReference type="AlphaFoldDB" id="A0A7K3QPB5"/>
<gene>
    <name evidence="2" type="ORF">G3I21_08395</name>
</gene>